<keyword evidence="14" id="KW-1185">Reference proteome</keyword>
<evidence type="ECO:0000256" key="5">
    <source>
        <dbReference type="ARBA" id="ARBA00022490"/>
    </source>
</evidence>
<dbReference type="InterPro" id="IPR002130">
    <property type="entry name" value="Cyclophilin-type_PPIase_dom"/>
</dbReference>
<dbReference type="CDD" id="cd01926">
    <property type="entry name" value="cyclophilin_ABH_like"/>
    <property type="match status" value="1"/>
</dbReference>
<dbReference type="SMART" id="SM00028">
    <property type="entry name" value="TPR"/>
    <property type="match status" value="2"/>
</dbReference>
<dbReference type="PROSITE" id="PS50072">
    <property type="entry name" value="CSA_PPIASE_2"/>
    <property type="match status" value="1"/>
</dbReference>
<evidence type="ECO:0000256" key="6">
    <source>
        <dbReference type="ARBA" id="ARBA00022737"/>
    </source>
</evidence>
<comment type="caution">
    <text evidence="13">The sequence shown here is derived from an EMBL/GenBank/DDBJ whole genome shotgun (WGS) entry which is preliminary data.</text>
</comment>
<dbReference type="EC" id="5.2.1.8" evidence="4"/>
<evidence type="ECO:0000256" key="4">
    <source>
        <dbReference type="ARBA" id="ARBA00013194"/>
    </source>
</evidence>
<evidence type="ECO:0000256" key="1">
    <source>
        <dbReference type="ARBA" id="ARBA00000971"/>
    </source>
</evidence>
<dbReference type="InterPro" id="IPR019734">
    <property type="entry name" value="TPR_rpt"/>
</dbReference>
<dbReference type="InterPro" id="IPR011990">
    <property type="entry name" value="TPR-like_helical_dom_sf"/>
</dbReference>
<feature type="repeat" description="TPR" evidence="11">
    <location>
        <begin position="301"/>
        <end position="334"/>
    </location>
</feature>
<dbReference type="PANTHER" id="PTHR11071:SF561">
    <property type="entry name" value="PEPTIDYL-PROLYL CIS-TRANS ISOMERASE D-RELATED"/>
    <property type="match status" value="1"/>
</dbReference>
<dbReference type="Gene3D" id="2.40.100.10">
    <property type="entry name" value="Cyclophilin-like"/>
    <property type="match status" value="1"/>
</dbReference>
<dbReference type="AlphaFoldDB" id="A0A6A3BWQ0"/>
<evidence type="ECO:0000256" key="2">
    <source>
        <dbReference type="ARBA" id="ARBA00004496"/>
    </source>
</evidence>
<dbReference type="SUPFAM" id="SSF50891">
    <property type="entry name" value="Cyclophilin-like"/>
    <property type="match status" value="1"/>
</dbReference>
<evidence type="ECO:0000256" key="8">
    <source>
        <dbReference type="ARBA" id="ARBA00023110"/>
    </source>
</evidence>
<dbReference type="PANTHER" id="PTHR11071">
    <property type="entry name" value="PEPTIDYL-PROLYL CIS-TRANS ISOMERASE"/>
    <property type="match status" value="1"/>
</dbReference>
<keyword evidence="10 13" id="KW-0413">Isomerase</keyword>
<dbReference type="PROSITE" id="PS50005">
    <property type="entry name" value="TPR"/>
    <property type="match status" value="1"/>
</dbReference>
<comment type="similarity">
    <text evidence="3">Belongs to the cyclophilin-type PPIase family.</text>
</comment>
<keyword evidence="8" id="KW-0697">Rotamase</keyword>
<reference evidence="13" key="1">
    <citation type="submission" date="2019-09" db="EMBL/GenBank/DDBJ databases">
        <title>Draft genome information of white flower Hibiscus syriacus.</title>
        <authorList>
            <person name="Kim Y.-M."/>
        </authorList>
    </citation>
    <scope>NUCLEOTIDE SEQUENCE [LARGE SCALE GENOMIC DNA]</scope>
    <source>
        <strain evidence="13">YM2019G1</strain>
    </source>
</reference>
<dbReference type="FunFam" id="2.40.100.10:FF:000009">
    <property type="entry name" value="Peptidyl-prolyl cis-trans isomerase D"/>
    <property type="match status" value="1"/>
</dbReference>
<keyword evidence="7 11" id="KW-0802">TPR repeat</keyword>
<dbReference type="GO" id="GO:0016018">
    <property type="term" value="F:cyclosporin A binding"/>
    <property type="evidence" value="ECO:0007669"/>
    <property type="project" value="TreeGrafter"/>
</dbReference>
<dbReference type="PROSITE" id="PS00170">
    <property type="entry name" value="CSA_PPIASE_1"/>
    <property type="match status" value="1"/>
</dbReference>
<name>A0A6A3BWQ0_HIBSY</name>
<accession>A0A6A3BWQ0</accession>
<protein>
    <recommendedName>
        <fullName evidence="4">peptidylprolyl isomerase</fullName>
        <ecNumber evidence="4">5.2.1.8</ecNumber>
    </recommendedName>
</protein>
<evidence type="ECO:0000256" key="9">
    <source>
        <dbReference type="ARBA" id="ARBA00023186"/>
    </source>
</evidence>
<keyword evidence="5" id="KW-0963">Cytoplasm</keyword>
<dbReference type="Pfam" id="PF00515">
    <property type="entry name" value="TPR_1"/>
    <property type="match status" value="1"/>
</dbReference>
<evidence type="ECO:0000259" key="12">
    <source>
        <dbReference type="PROSITE" id="PS50072"/>
    </source>
</evidence>
<dbReference type="PROSITE" id="PS50293">
    <property type="entry name" value="TPR_REGION"/>
    <property type="match status" value="1"/>
</dbReference>
<evidence type="ECO:0000256" key="10">
    <source>
        <dbReference type="ARBA" id="ARBA00023235"/>
    </source>
</evidence>
<dbReference type="FunFam" id="1.25.40.10:FF:000029">
    <property type="entry name" value="peptidyl-prolyl cis-trans isomerase D"/>
    <property type="match status" value="1"/>
</dbReference>
<proteinExistence type="inferred from homology"/>
<gene>
    <name evidence="13" type="ORF">F3Y22_tig00109971pilonHSYRG00099</name>
</gene>
<keyword evidence="6" id="KW-0677">Repeat</keyword>
<comment type="subcellular location">
    <subcellularLocation>
        <location evidence="2">Cytoplasm</location>
    </subcellularLocation>
</comment>
<dbReference type="Pfam" id="PF00160">
    <property type="entry name" value="Pro_isomerase"/>
    <property type="match status" value="1"/>
</dbReference>
<dbReference type="Gene3D" id="1.25.40.10">
    <property type="entry name" value="Tetratricopeptide repeat domain"/>
    <property type="match status" value="1"/>
</dbReference>
<dbReference type="EMBL" id="VEPZ02000791">
    <property type="protein sequence ID" value="KAE8719369.1"/>
    <property type="molecule type" value="Genomic_DNA"/>
</dbReference>
<organism evidence="13 14">
    <name type="scientific">Hibiscus syriacus</name>
    <name type="common">Rose of Sharon</name>
    <dbReference type="NCBI Taxonomy" id="106335"/>
    <lineage>
        <taxon>Eukaryota</taxon>
        <taxon>Viridiplantae</taxon>
        <taxon>Streptophyta</taxon>
        <taxon>Embryophyta</taxon>
        <taxon>Tracheophyta</taxon>
        <taxon>Spermatophyta</taxon>
        <taxon>Magnoliopsida</taxon>
        <taxon>eudicotyledons</taxon>
        <taxon>Gunneridae</taxon>
        <taxon>Pentapetalae</taxon>
        <taxon>rosids</taxon>
        <taxon>malvids</taxon>
        <taxon>Malvales</taxon>
        <taxon>Malvaceae</taxon>
        <taxon>Malvoideae</taxon>
        <taxon>Hibiscus</taxon>
    </lineage>
</organism>
<dbReference type="InterPro" id="IPR020892">
    <property type="entry name" value="Cyclophilin-type_PPIase_CS"/>
</dbReference>
<evidence type="ECO:0000313" key="14">
    <source>
        <dbReference type="Proteomes" id="UP000436088"/>
    </source>
</evidence>
<evidence type="ECO:0000256" key="7">
    <source>
        <dbReference type="ARBA" id="ARBA00022803"/>
    </source>
</evidence>
<dbReference type="Proteomes" id="UP000436088">
    <property type="component" value="Unassembled WGS sequence"/>
</dbReference>
<feature type="domain" description="PPIase cyclophilin-type" evidence="12">
    <location>
        <begin position="10"/>
        <end position="175"/>
    </location>
</feature>
<dbReference type="InterPro" id="IPR029000">
    <property type="entry name" value="Cyclophilin-like_dom_sf"/>
</dbReference>
<dbReference type="SUPFAM" id="SSF48452">
    <property type="entry name" value="TPR-like"/>
    <property type="match status" value="1"/>
</dbReference>
<dbReference type="GO" id="GO:0006457">
    <property type="term" value="P:protein folding"/>
    <property type="evidence" value="ECO:0007669"/>
    <property type="project" value="InterPro"/>
</dbReference>
<dbReference type="GO" id="GO:0003755">
    <property type="term" value="F:peptidyl-prolyl cis-trans isomerase activity"/>
    <property type="evidence" value="ECO:0007669"/>
    <property type="project" value="UniProtKB-KW"/>
</dbReference>
<comment type="catalytic activity">
    <reaction evidence="1">
        <text>[protein]-peptidylproline (omega=180) = [protein]-peptidylproline (omega=0)</text>
        <dbReference type="Rhea" id="RHEA:16237"/>
        <dbReference type="Rhea" id="RHEA-COMP:10747"/>
        <dbReference type="Rhea" id="RHEA-COMP:10748"/>
        <dbReference type="ChEBI" id="CHEBI:83833"/>
        <dbReference type="ChEBI" id="CHEBI:83834"/>
        <dbReference type="EC" id="5.2.1.8"/>
    </reaction>
</comment>
<evidence type="ECO:0000313" key="13">
    <source>
        <dbReference type="EMBL" id="KAE8719369.1"/>
    </source>
</evidence>
<dbReference type="PRINTS" id="PR00153">
    <property type="entry name" value="CSAPPISMRASE"/>
</dbReference>
<evidence type="ECO:0000256" key="11">
    <source>
        <dbReference type="PROSITE-ProRule" id="PRU00339"/>
    </source>
</evidence>
<evidence type="ECO:0000256" key="3">
    <source>
        <dbReference type="ARBA" id="ARBA00007365"/>
    </source>
</evidence>
<dbReference type="GO" id="GO:0005737">
    <property type="term" value="C:cytoplasm"/>
    <property type="evidence" value="ECO:0007669"/>
    <property type="project" value="UniProtKB-SubCell"/>
</dbReference>
<sequence length="385" mass="42599">MSMMRRQRCYLDISIGEELEGRIIVELFNDVVPKTAENFRALCTGEKGIGPNTGVPLHYKGVCFHRVIKGFMVQGGDISAGDGTGGESIYGLKFGDENFEMKHERKGILSMANAGPNSNGSQFFITTTRTSHLDGKHVVFGKVVKGIGVVRSIEHVTTGESDCPTVDVMISDCGEIPEGADDGISNFFNDGDVYADWPADLDESPDELSWWMTAVDSIKTFGNEHYKKQDYKMAHKKYRKALRYLDICWEKEGIDEEKSSRLRKTKSQIFTNSSACKLKLGDLKGALLDTEFAMRDGENNVKALFRQGQANMALNDVDAAVESFKKALQLEPNDGGIKKELAAATKKMLIIRMVKSIDCLSTVAIFLPFDKILGMQSSADGNRKE</sequence>
<keyword evidence="9" id="KW-0143">Chaperone</keyword>